<name>A0A7M2X380_9BACT</name>
<sequence length="488" mass="52665">MLSIPGQRGWTCDGVSRRELLRVGGAGLLGVSLANLLKLESAASAAAPTITPIAGGDKQVGFGKAKNFIFIFLQGGPSHIDIWDPKPDAPDNIRGQFKPIPTAIKGEYVSEVMPNLAKVMDKTTLIRSVSYTPAGLFNHTAAIYQMMTGYTPDKVSPSGQLEPPNRADYPCMGAQISKIRPPKDPMLPFVMLPRPLQESGVVGKGGTAGFLGAAADPYYLFQDPAKELNITDLALRQEVSVQRMSRRATILDKVNSQMPEIEKAVEEHALGEYDKKALELVISGRARKAFDLTEEKKETREKYGMHTFGQSLLVARRLIEAGTRVVQVNWPAVANGNPTVDAWDTHAANFGPLKNLHCPKLDSGLPALIADLEERGLLKDTIVLAIGEFGRSPKLGVSTSGNTNGPDGRDHWPYCYTSLMAGGGIARGAVFGKSDKTASAPQEDGVHPTQLLATVYHAMGIHPHTIVNNHLGQPRELVQADPVLKLFS</sequence>
<dbReference type="InterPro" id="IPR010869">
    <property type="entry name" value="DUF1501"/>
</dbReference>
<dbReference type="Proteomes" id="UP000593765">
    <property type="component" value="Chromosome"/>
</dbReference>
<dbReference type="PANTHER" id="PTHR43737:SF1">
    <property type="entry name" value="DUF1501 DOMAIN-CONTAINING PROTEIN"/>
    <property type="match status" value="1"/>
</dbReference>
<dbReference type="SUPFAM" id="SSF53649">
    <property type="entry name" value="Alkaline phosphatase-like"/>
    <property type="match status" value="1"/>
</dbReference>
<evidence type="ECO:0000313" key="2">
    <source>
        <dbReference type="Proteomes" id="UP000593765"/>
    </source>
</evidence>
<dbReference type="RefSeq" id="WP_206295465.1">
    <property type="nucleotide sequence ID" value="NZ_CP063458.1"/>
</dbReference>
<proteinExistence type="predicted"/>
<dbReference type="PANTHER" id="PTHR43737">
    <property type="entry name" value="BLL7424 PROTEIN"/>
    <property type="match status" value="1"/>
</dbReference>
<gene>
    <name evidence="1" type="ORF">IPV69_12580</name>
</gene>
<reference evidence="1 2" key="1">
    <citation type="submission" date="2020-10" db="EMBL/GenBank/DDBJ databases">
        <title>Wide distribution of Phycisphaera-like planctomycetes from WD2101 soil group in peatlands and genome analysis of the first cultivated representative.</title>
        <authorList>
            <person name="Dedysh S.N."/>
            <person name="Beletsky A.V."/>
            <person name="Ivanova A."/>
            <person name="Kulichevskaya I.S."/>
            <person name="Suzina N.E."/>
            <person name="Philippov D.A."/>
            <person name="Rakitin A.L."/>
            <person name="Mardanov A.V."/>
            <person name="Ravin N.V."/>
        </authorList>
    </citation>
    <scope>NUCLEOTIDE SEQUENCE [LARGE SCALE GENOMIC DNA]</scope>
    <source>
        <strain evidence="1 2">M1803</strain>
    </source>
</reference>
<organism evidence="1 2">
    <name type="scientific">Humisphaera borealis</name>
    <dbReference type="NCBI Taxonomy" id="2807512"/>
    <lineage>
        <taxon>Bacteria</taxon>
        <taxon>Pseudomonadati</taxon>
        <taxon>Planctomycetota</taxon>
        <taxon>Phycisphaerae</taxon>
        <taxon>Tepidisphaerales</taxon>
        <taxon>Tepidisphaeraceae</taxon>
        <taxon>Humisphaera</taxon>
    </lineage>
</organism>
<dbReference type="PROSITE" id="PS51318">
    <property type="entry name" value="TAT"/>
    <property type="match status" value="1"/>
</dbReference>
<dbReference type="InterPro" id="IPR017850">
    <property type="entry name" value="Alkaline_phosphatase_core_sf"/>
</dbReference>
<dbReference type="AlphaFoldDB" id="A0A7M2X380"/>
<accession>A0A7M2X380</accession>
<dbReference type="KEGG" id="hbs:IPV69_12580"/>
<dbReference type="Pfam" id="PF07394">
    <property type="entry name" value="DUF1501"/>
    <property type="match status" value="1"/>
</dbReference>
<keyword evidence="2" id="KW-1185">Reference proteome</keyword>
<protein>
    <submittedName>
        <fullName evidence="1">DUF1501 domain-containing protein</fullName>
    </submittedName>
</protein>
<evidence type="ECO:0000313" key="1">
    <source>
        <dbReference type="EMBL" id="QOV92135.1"/>
    </source>
</evidence>
<dbReference type="EMBL" id="CP063458">
    <property type="protein sequence ID" value="QOV92135.1"/>
    <property type="molecule type" value="Genomic_DNA"/>
</dbReference>
<dbReference type="InterPro" id="IPR006311">
    <property type="entry name" value="TAT_signal"/>
</dbReference>